<organism evidence="2 3">
    <name type="scientific">Candidatus Acutalibacter ornithocaccae</name>
    <dbReference type="NCBI Taxonomy" id="2838416"/>
    <lineage>
        <taxon>Bacteria</taxon>
        <taxon>Bacillati</taxon>
        <taxon>Bacillota</taxon>
        <taxon>Clostridia</taxon>
        <taxon>Eubacteriales</taxon>
        <taxon>Acutalibacteraceae</taxon>
        <taxon>Acutalibacter</taxon>
    </lineage>
</organism>
<dbReference type="PIRSF" id="PIRSF019260">
    <property type="entry name" value="PBSX_XkdE_prd"/>
    <property type="match status" value="1"/>
</dbReference>
<evidence type="ECO:0000256" key="1">
    <source>
        <dbReference type="ARBA" id="ARBA00006799"/>
    </source>
</evidence>
<dbReference type="InterPro" id="IPR006430">
    <property type="entry name" value="Phage_portal_PBSX"/>
</dbReference>
<evidence type="ECO:0000313" key="2">
    <source>
        <dbReference type="EMBL" id="HJB36537.1"/>
    </source>
</evidence>
<reference evidence="2" key="2">
    <citation type="submission" date="2021-04" db="EMBL/GenBank/DDBJ databases">
        <authorList>
            <person name="Gilroy R."/>
        </authorList>
    </citation>
    <scope>NUCLEOTIDE SEQUENCE</scope>
    <source>
        <strain evidence="2">ChiBcolR8-3208</strain>
    </source>
</reference>
<dbReference type="EMBL" id="DWXZ01000008">
    <property type="protein sequence ID" value="HJB36537.1"/>
    <property type="molecule type" value="Genomic_DNA"/>
</dbReference>
<dbReference type="InterPro" id="IPR016753">
    <property type="entry name" value="PBSX_Firmicutes"/>
</dbReference>
<name>A0A9D2LW93_9FIRM</name>
<sequence length="531" mass="60888">MPKQKPGRMEVRIIKAHDNVRELLKAEVPTQVQEEDAYNAGDWIYPEYNQQGLAKLVENSSILPQCIRAYKNNIAGFGIGVRYIDDQKETPEMMEEFDRASKIIELLNTEQDTKEVFEDLIEARETYGIAYLEVIRNFQGEVVQIEFVRETDSILKTRPLDPYITSPYYHRGEPVERKKRYRKYKQELGGKTVFFKEFGDPRIMDLRNGEYLKQGETLDLQYQANEILEFAIGTEPYGTVRWIGQVLGVDGSRRAEGLNNNYFRNGRHTPLMIVVKGGTLSDESFDKLQQYIEDIKGESGQHAFIVLETEASDARADYEQQTQPEVEIKDLANILQRDELFQEYLDNNRRRAQSAFQLPDLYVGYTTDFNRATAQTAQEVTEQQVFQPERKSLAWAINNRLLNGYGFKYVEAYFLEPDISNPDDLQKLLTAASAAGGLTPNVAKRIVYEAIGETAEDYPENPEEASWADIPLAYKNQASTSGTMFDLGGITMSLQRQIEKAEAHQDDAVVAVMKEVRRLLEKMQEEQSNVH</sequence>
<evidence type="ECO:0000313" key="3">
    <source>
        <dbReference type="Proteomes" id="UP000824214"/>
    </source>
</evidence>
<dbReference type="AlphaFoldDB" id="A0A9D2LW93"/>
<dbReference type="Proteomes" id="UP000824214">
    <property type="component" value="Unassembled WGS sequence"/>
</dbReference>
<dbReference type="NCBIfam" id="TIGR01540">
    <property type="entry name" value="portal_PBSX"/>
    <property type="match status" value="1"/>
</dbReference>
<gene>
    <name evidence="2" type="ORF">H9942_00530</name>
</gene>
<protein>
    <submittedName>
        <fullName evidence="2">Phage portal protein</fullName>
    </submittedName>
</protein>
<proteinExistence type="inferred from homology"/>
<dbReference type="InterPro" id="IPR006944">
    <property type="entry name" value="Phage/GTA_portal"/>
</dbReference>
<accession>A0A9D2LW93</accession>
<dbReference type="Pfam" id="PF04860">
    <property type="entry name" value="Phage_portal"/>
    <property type="match status" value="1"/>
</dbReference>
<comment type="caution">
    <text evidence="2">The sequence shown here is derived from an EMBL/GenBank/DDBJ whole genome shotgun (WGS) entry which is preliminary data.</text>
</comment>
<reference evidence="2" key="1">
    <citation type="journal article" date="2021" name="PeerJ">
        <title>Extensive microbial diversity within the chicken gut microbiome revealed by metagenomics and culture.</title>
        <authorList>
            <person name="Gilroy R."/>
            <person name="Ravi A."/>
            <person name="Getino M."/>
            <person name="Pursley I."/>
            <person name="Horton D.L."/>
            <person name="Alikhan N.F."/>
            <person name="Baker D."/>
            <person name="Gharbi K."/>
            <person name="Hall N."/>
            <person name="Watson M."/>
            <person name="Adriaenssens E.M."/>
            <person name="Foster-Nyarko E."/>
            <person name="Jarju S."/>
            <person name="Secka A."/>
            <person name="Antonio M."/>
            <person name="Oren A."/>
            <person name="Chaudhuri R.R."/>
            <person name="La Ragione R."/>
            <person name="Hildebrand F."/>
            <person name="Pallen M.J."/>
        </authorList>
    </citation>
    <scope>NUCLEOTIDE SEQUENCE</scope>
    <source>
        <strain evidence="2">ChiBcolR8-3208</strain>
    </source>
</reference>
<comment type="similarity">
    <text evidence="1">Belongs to the phage portal family. PBSX subfamily.</text>
</comment>